<evidence type="ECO:0000313" key="1">
    <source>
        <dbReference type="EMBL" id="DAG01710.1"/>
    </source>
</evidence>
<dbReference type="EMBL" id="BK016197">
    <property type="protein sequence ID" value="DAG01710.1"/>
    <property type="molecule type" value="Genomic_DNA"/>
</dbReference>
<name>A0A8S5V4S5_9CAUD</name>
<sequence length="176" mass="18611">MADLTFNTTEGQTIDRELLIAYLNTGESGAPVWSPLGTRVTDSSMEYDWQEDSSKDILGKTRNTMKKPIVSQSFDPCDLDAGDAALSKIWNLAVKDQNAAALANQDVLIVHHYAGTAKTAVFAERYDSTMVKPSSLGGEGGGFVGMPIDITLGGTRTTGTASIGTGGAVTFTPDNE</sequence>
<organism evidence="1">
    <name type="scientific">Siphoviridae sp. ctSMg55</name>
    <dbReference type="NCBI Taxonomy" id="2825509"/>
    <lineage>
        <taxon>Viruses</taxon>
        <taxon>Duplodnaviria</taxon>
        <taxon>Heunggongvirae</taxon>
        <taxon>Uroviricota</taxon>
        <taxon>Caudoviricetes</taxon>
    </lineage>
</organism>
<accession>A0A8S5V4S5</accession>
<protein>
    <submittedName>
        <fullName evidence="1">Uncharacterized protein</fullName>
    </submittedName>
</protein>
<reference evidence="1" key="1">
    <citation type="journal article" date="2021" name="Proc. Natl. Acad. Sci. U.S.A.">
        <title>A Catalog of Tens of Thousands of Viruses from Human Metagenomes Reveals Hidden Associations with Chronic Diseases.</title>
        <authorList>
            <person name="Tisza M.J."/>
            <person name="Buck C.B."/>
        </authorList>
    </citation>
    <scope>NUCLEOTIDE SEQUENCE</scope>
    <source>
        <strain evidence="1">CtSMg55</strain>
    </source>
</reference>
<proteinExistence type="predicted"/>